<evidence type="ECO:0000313" key="4">
    <source>
        <dbReference type="EMBL" id="RJP74637.1"/>
    </source>
</evidence>
<dbReference type="Pfam" id="PF05170">
    <property type="entry name" value="AsmA"/>
    <property type="match status" value="1"/>
</dbReference>
<dbReference type="InterPro" id="IPR007844">
    <property type="entry name" value="AsmA"/>
</dbReference>
<dbReference type="Proteomes" id="UP000285961">
    <property type="component" value="Unassembled WGS sequence"/>
</dbReference>
<dbReference type="GO" id="GO:0005886">
    <property type="term" value="C:plasma membrane"/>
    <property type="evidence" value="ECO:0007669"/>
    <property type="project" value="TreeGrafter"/>
</dbReference>
<gene>
    <name evidence="4" type="ORF">C4532_02155</name>
</gene>
<evidence type="ECO:0000256" key="1">
    <source>
        <dbReference type="SAM" id="MobiDB-lite"/>
    </source>
</evidence>
<dbReference type="InterPro" id="IPR052894">
    <property type="entry name" value="AsmA-related"/>
</dbReference>
<name>A0A419F885_9BACT</name>
<keyword evidence="2" id="KW-1133">Transmembrane helix</keyword>
<evidence type="ECO:0000313" key="5">
    <source>
        <dbReference type="Proteomes" id="UP000285961"/>
    </source>
</evidence>
<dbReference type="AlphaFoldDB" id="A0A419F885"/>
<feature type="transmembrane region" description="Helical" evidence="2">
    <location>
        <begin position="7"/>
        <end position="30"/>
    </location>
</feature>
<protein>
    <submittedName>
        <fullName evidence="4">AsmA family protein</fullName>
    </submittedName>
</protein>
<dbReference type="PANTHER" id="PTHR30441:SF4">
    <property type="entry name" value="PROTEIN ASMA"/>
    <property type="match status" value="1"/>
</dbReference>
<dbReference type="GO" id="GO:0090313">
    <property type="term" value="P:regulation of protein targeting to membrane"/>
    <property type="evidence" value="ECO:0007669"/>
    <property type="project" value="TreeGrafter"/>
</dbReference>
<organism evidence="4 5">
    <name type="scientific">Candidatus Abyssobacteria bacterium SURF_17</name>
    <dbReference type="NCBI Taxonomy" id="2093361"/>
    <lineage>
        <taxon>Bacteria</taxon>
        <taxon>Pseudomonadati</taxon>
        <taxon>Candidatus Hydrogenedentota</taxon>
        <taxon>Candidatus Abyssobacteria</taxon>
    </lineage>
</organism>
<dbReference type="EMBL" id="QZKI01000013">
    <property type="protein sequence ID" value="RJP74637.1"/>
    <property type="molecule type" value="Genomic_DNA"/>
</dbReference>
<sequence length="706" mass="75075">MVEITKYLKWILLAVLLLISVVLVAVYVVLSRYDYNKLKPMVTQAVMDSTGRKLELTGDIKLDFGLRPALYVEGVSFENALWGSRPQLATAEQIEVQVALLPLLRKKIDAKRVVLIKPDILIETNESGESNLSFAKTAPSGEAKKAKTQAELPKLRIDEVRIEDGHFVYKDGQSKKTYEVVLATFTAVPSRKRGTVEIDARGAYNKTDFETSGSVGTIAKLLDAKQKWPVHLEIMSGDTSIALEGSIRDVMKAKGIDMSVAMKGQSTQEIARLTGAAAFPELGQYTAQLTLTDPRDKTYALSDLRIVLGENDLTGSGQINLAASPPFISATFESQKLDLRPLLGGETETDAQAEHKPRKEKVFSDKPLPLTALDDIDAHATVKVGQVLLPTLALNELAAEIELDGGHLKMKPLKATVGGGSFEGALDLRAGSKVADVAFDLDVERMNLGQMLEAFDSTDVADGTVNADIELTGNGDSVAAIMAGLDGKTVVVMGEGRINNGYLDLFGGDIRAGFVRLLNPFEQQSAYTEINCFVSRFDIRDGIARSAALVCDTDKTTVVGEGTVNLKTEQIDLSLKPSPKEGVGAGGVGKVTFSLGELTKPFKLGGTLAHPKLVLDPTQTALTVGKAAGGVVLFGPIGIAAALASGGNSGDENPCLAAIEAAEKGVKTGESGESKSAVQRAGESVTEGTKSVVEGTGRTLKKIFGR</sequence>
<accession>A0A419F885</accession>
<evidence type="ECO:0000259" key="3">
    <source>
        <dbReference type="Pfam" id="PF05170"/>
    </source>
</evidence>
<keyword evidence="2" id="KW-0472">Membrane</keyword>
<feature type="domain" description="AsmA" evidence="3">
    <location>
        <begin position="1"/>
        <end position="546"/>
    </location>
</feature>
<evidence type="ECO:0000256" key="2">
    <source>
        <dbReference type="SAM" id="Phobius"/>
    </source>
</evidence>
<keyword evidence="2" id="KW-0812">Transmembrane</keyword>
<comment type="caution">
    <text evidence="4">The sequence shown here is derived from an EMBL/GenBank/DDBJ whole genome shotgun (WGS) entry which is preliminary data.</text>
</comment>
<feature type="region of interest" description="Disordered" evidence="1">
    <location>
        <begin position="666"/>
        <end position="693"/>
    </location>
</feature>
<reference evidence="4 5" key="1">
    <citation type="journal article" date="2017" name="ISME J.">
        <title>Energy and carbon metabolisms in a deep terrestrial subsurface fluid microbial community.</title>
        <authorList>
            <person name="Momper L."/>
            <person name="Jungbluth S.P."/>
            <person name="Lee M.D."/>
            <person name="Amend J.P."/>
        </authorList>
    </citation>
    <scope>NUCLEOTIDE SEQUENCE [LARGE SCALE GENOMIC DNA]</scope>
    <source>
        <strain evidence="4">SURF_17</strain>
    </source>
</reference>
<dbReference type="PANTHER" id="PTHR30441">
    <property type="entry name" value="DUF748 DOMAIN-CONTAINING PROTEIN"/>
    <property type="match status" value="1"/>
</dbReference>
<proteinExistence type="predicted"/>